<evidence type="ECO:0000313" key="2">
    <source>
        <dbReference type="Proteomes" id="UP000219338"/>
    </source>
</evidence>
<name>A0A284RQ52_ARMOS</name>
<gene>
    <name evidence="1" type="ORF">ARMOST_14268</name>
</gene>
<dbReference type="AlphaFoldDB" id="A0A284RQ52"/>
<evidence type="ECO:0000313" key="1">
    <source>
        <dbReference type="EMBL" id="SJL10873.1"/>
    </source>
</evidence>
<accession>A0A284RQ52</accession>
<protein>
    <submittedName>
        <fullName evidence="1">Uncharacterized protein</fullName>
    </submittedName>
</protein>
<organism evidence="1 2">
    <name type="scientific">Armillaria ostoyae</name>
    <name type="common">Armillaria root rot fungus</name>
    <dbReference type="NCBI Taxonomy" id="47428"/>
    <lineage>
        <taxon>Eukaryota</taxon>
        <taxon>Fungi</taxon>
        <taxon>Dikarya</taxon>
        <taxon>Basidiomycota</taxon>
        <taxon>Agaricomycotina</taxon>
        <taxon>Agaricomycetes</taxon>
        <taxon>Agaricomycetidae</taxon>
        <taxon>Agaricales</taxon>
        <taxon>Marasmiineae</taxon>
        <taxon>Physalacriaceae</taxon>
        <taxon>Armillaria</taxon>
    </lineage>
</organism>
<reference evidence="2" key="1">
    <citation type="journal article" date="2017" name="Nat. Ecol. Evol.">
        <title>Genome expansion and lineage-specific genetic innovations in the forest pathogenic fungi Armillaria.</title>
        <authorList>
            <person name="Sipos G."/>
            <person name="Prasanna A.N."/>
            <person name="Walter M.C."/>
            <person name="O'Connor E."/>
            <person name="Balint B."/>
            <person name="Krizsan K."/>
            <person name="Kiss B."/>
            <person name="Hess J."/>
            <person name="Varga T."/>
            <person name="Slot J."/>
            <person name="Riley R."/>
            <person name="Boka B."/>
            <person name="Rigling D."/>
            <person name="Barry K."/>
            <person name="Lee J."/>
            <person name="Mihaltcheva S."/>
            <person name="LaButti K."/>
            <person name="Lipzen A."/>
            <person name="Waldron R."/>
            <person name="Moloney N.M."/>
            <person name="Sperisen C."/>
            <person name="Kredics L."/>
            <person name="Vagvoelgyi C."/>
            <person name="Patrignani A."/>
            <person name="Fitzpatrick D."/>
            <person name="Nagy I."/>
            <person name="Doyle S."/>
            <person name="Anderson J.B."/>
            <person name="Grigoriev I.V."/>
            <person name="Gueldener U."/>
            <person name="Muensterkoetter M."/>
            <person name="Nagy L.G."/>
        </authorList>
    </citation>
    <scope>NUCLEOTIDE SEQUENCE [LARGE SCALE GENOMIC DNA]</scope>
    <source>
        <strain evidence="2">C18/9</strain>
    </source>
</reference>
<sequence length="75" mass="7877">MTKVEVFGTKVELHEFGDVARLIAGTVSIVYCNGDGRFLRIQPVLSDEGSVDRAAHTAAVYQSLGVQGLPSGAGN</sequence>
<keyword evidence="2" id="KW-1185">Reference proteome</keyword>
<proteinExistence type="predicted"/>
<dbReference type="Proteomes" id="UP000219338">
    <property type="component" value="Unassembled WGS sequence"/>
</dbReference>
<dbReference type="EMBL" id="FUEG01000013">
    <property type="protein sequence ID" value="SJL10873.1"/>
    <property type="molecule type" value="Genomic_DNA"/>
</dbReference>